<organism evidence="5 6">
    <name type="scientific">Paraclostridium benzoelyticum</name>
    <dbReference type="NCBI Taxonomy" id="1629550"/>
    <lineage>
        <taxon>Bacteria</taxon>
        <taxon>Bacillati</taxon>
        <taxon>Bacillota</taxon>
        <taxon>Clostridia</taxon>
        <taxon>Peptostreptococcales</taxon>
        <taxon>Peptostreptococcaceae</taxon>
        <taxon>Paraclostridium</taxon>
    </lineage>
</organism>
<proteinExistence type="inferred from homology"/>
<name>A0A0M3DBD9_9FIRM</name>
<dbReference type="NCBIfam" id="NF006045">
    <property type="entry name" value="PRK08190.1"/>
    <property type="match status" value="1"/>
</dbReference>
<reference evidence="5 6" key="1">
    <citation type="submission" date="2015-04" db="EMBL/GenBank/DDBJ databases">
        <title>Microcin producing Clostridium sp. JC272T.</title>
        <authorList>
            <person name="Jyothsna T."/>
            <person name="Sasikala C."/>
            <person name="Ramana C."/>
        </authorList>
    </citation>
    <scope>NUCLEOTIDE SEQUENCE [LARGE SCALE GENOMIC DNA]</scope>
    <source>
        <strain evidence="5 6">JC272</strain>
    </source>
</reference>
<sequence>MINNLEDIIKELKVNKKVKLAVAAAQDEEVLHAVLDAMNMNIIDPILIGNLEKIKLIAKDLSLNLEKTQMIEAESYEECAEIAVKLVSSKKADFLMKGLLDTSILLKQVLNKEYGLRTDSLLSHVMIYEVPNYHKLLILTDGGMNISPNYEQKEKIVLNAIKACKSLNIDNIKIAALAAKEKVNEKMQATIDAKKLQDESEAGIFGSNVILEGPLAFDLAVSQEASKVKGFESKVSGDVDVILVPTIEVGNGIGKSLTYFANAKSAGVIMGAKSPIVLVSRADSHESKLYSIAYGALIAMKAR</sequence>
<dbReference type="GO" id="GO:0016746">
    <property type="term" value="F:acyltransferase activity"/>
    <property type="evidence" value="ECO:0007669"/>
    <property type="project" value="UniProtKB-KW"/>
</dbReference>
<dbReference type="RefSeq" id="WP_046824267.1">
    <property type="nucleotide sequence ID" value="NZ_LBBT01000349.1"/>
</dbReference>
<evidence type="ECO:0000256" key="3">
    <source>
        <dbReference type="ARBA" id="ARBA00023315"/>
    </source>
</evidence>
<dbReference type="Proteomes" id="UP000034407">
    <property type="component" value="Unassembled WGS sequence"/>
</dbReference>
<dbReference type="InterPro" id="IPR002505">
    <property type="entry name" value="PTA_PTB"/>
</dbReference>
<dbReference type="PANTHER" id="PTHR43356">
    <property type="entry name" value="PHOSPHATE ACETYLTRANSFERASE"/>
    <property type="match status" value="1"/>
</dbReference>
<evidence type="ECO:0000256" key="1">
    <source>
        <dbReference type="ARBA" id="ARBA00005656"/>
    </source>
</evidence>
<keyword evidence="2 5" id="KW-0808">Transferase</keyword>
<protein>
    <submittedName>
        <fullName evidence="5">Phosphate butyryltransferase</fullName>
    </submittedName>
</protein>
<dbReference type="OrthoDB" id="9774179at2"/>
<dbReference type="InterPro" id="IPR050500">
    <property type="entry name" value="Phos_Acetyltrans/Butyryltrans"/>
</dbReference>
<dbReference type="InterPro" id="IPR012147">
    <property type="entry name" value="P_Ac_Bu_trans"/>
</dbReference>
<comment type="similarity">
    <text evidence="1">Belongs to the phosphate acetyltransferase and butyryltransferase family.</text>
</comment>
<dbReference type="SUPFAM" id="SSF53659">
    <property type="entry name" value="Isocitrate/Isopropylmalate dehydrogenase-like"/>
    <property type="match status" value="1"/>
</dbReference>
<accession>A0A0M3DBD9</accession>
<keyword evidence="3" id="KW-0012">Acyltransferase</keyword>
<dbReference type="Pfam" id="PF01515">
    <property type="entry name" value="PTA_PTB"/>
    <property type="match status" value="1"/>
</dbReference>
<keyword evidence="6" id="KW-1185">Reference proteome</keyword>
<feature type="domain" description="Phosphate acetyl/butaryl transferase" evidence="4">
    <location>
        <begin position="81"/>
        <end position="294"/>
    </location>
</feature>
<gene>
    <name evidence="5" type="ORF">VN21_16720</name>
</gene>
<evidence type="ECO:0000256" key="2">
    <source>
        <dbReference type="ARBA" id="ARBA00022679"/>
    </source>
</evidence>
<dbReference type="PATRIC" id="fig|1629550.3.peg.2858"/>
<evidence type="ECO:0000313" key="6">
    <source>
        <dbReference type="Proteomes" id="UP000034407"/>
    </source>
</evidence>
<dbReference type="AlphaFoldDB" id="A0A0M3DBD9"/>
<evidence type="ECO:0000313" key="5">
    <source>
        <dbReference type="EMBL" id="KKX99959.1"/>
    </source>
</evidence>
<dbReference type="EMBL" id="LBBT01000349">
    <property type="protein sequence ID" value="KKX99959.1"/>
    <property type="molecule type" value="Genomic_DNA"/>
</dbReference>
<dbReference type="PIRSF" id="PIRSF000428">
    <property type="entry name" value="P_Ac_trans"/>
    <property type="match status" value="1"/>
</dbReference>
<dbReference type="Gene3D" id="3.40.718.10">
    <property type="entry name" value="Isopropylmalate Dehydrogenase"/>
    <property type="match status" value="1"/>
</dbReference>
<evidence type="ECO:0000259" key="4">
    <source>
        <dbReference type="Pfam" id="PF01515"/>
    </source>
</evidence>
<dbReference type="PANTHER" id="PTHR43356:SF2">
    <property type="entry name" value="PHOSPHATE ACETYLTRANSFERASE"/>
    <property type="match status" value="1"/>
</dbReference>
<comment type="caution">
    <text evidence="5">The sequence shown here is derived from an EMBL/GenBank/DDBJ whole genome shotgun (WGS) entry which is preliminary data.</text>
</comment>